<evidence type="ECO:0000256" key="3">
    <source>
        <dbReference type="ARBA" id="ARBA00022692"/>
    </source>
</evidence>
<name>A0ABW4GAW1_9ACTN</name>
<evidence type="ECO:0000256" key="4">
    <source>
        <dbReference type="ARBA" id="ARBA00022989"/>
    </source>
</evidence>
<dbReference type="Pfam" id="PF01545">
    <property type="entry name" value="Cation_efflux"/>
    <property type="match status" value="1"/>
</dbReference>
<evidence type="ECO:0000259" key="7">
    <source>
        <dbReference type="Pfam" id="PF01545"/>
    </source>
</evidence>
<keyword evidence="2" id="KW-0813">Transport</keyword>
<evidence type="ECO:0000313" key="9">
    <source>
        <dbReference type="Proteomes" id="UP001597097"/>
    </source>
</evidence>
<evidence type="ECO:0000313" key="8">
    <source>
        <dbReference type="EMBL" id="MFD1539892.1"/>
    </source>
</evidence>
<dbReference type="PANTHER" id="PTHR13414">
    <property type="entry name" value="HUEL-CATION TRANSPORTER"/>
    <property type="match status" value="1"/>
</dbReference>
<reference evidence="9" key="1">
    <citation type="journal article" date="2019" name="Int. J. Syst. Evol. Microbiol.">
        <title>The Global Catalogue of Microorganisms (GCM) 10K type strain sequencing project: providing services to taxonomists for standard genome sequencing and annotation.</title>
        <authorList>
            <consortium name="The Broad Institute Genomics Platform"/>
            <consortium name="The Broad Institute Genome Sequencing Center for Infectious Disease"/>
            <person name="Wu L."/>
            <person name="Ma J."/>
        </authorList>
    </citation>
    <scope>NUCLEOTIDE SEQUENCE [LARGE SCALE GENOMIC DNA]</scope>
    <source>
        <strain evidence="9">CGMCC 1.15399</strain>
    </source>
</reference>
<accession>A0ABW4GAW1</accession>
<dbReference type="InterPro" id="IPR040177">
    <property type="entry name" value="SLC30A9"/>
</dbReference>
<comment type="caution">
    <text evidence="8">The sequence shown here is derived from an EMBL/GenBank/DDBJ whole genome shotgun (WGS) entry which is preliminary data.</text>
</comment>
<proteinExistence type="predicted"/>
<feature type="transmembrane region" description="Helical" evidence="6">
    <location>
        <begin position="160"/>
        <end position="184"/>
    </location>
</feature>
<feature type="domain" description="Cation efflux protein transmembrane" evidence="7">
    <location>
        <begin position="13"/>
        <end position="222"/>
    </location>
</feature>
<dbReference type="Proteomes" id="UP001597097">
    <property type="component" value="Unassembled WGS sequence"/>
</dbReference>
<protein>
    <submittedName>
        <fullName evidence="8">Cation diffusion facilitator family transporter</fullName>
    </submittedName>
</protein>
<dbReference type="InterPro" id="IPR002524">
    <property type="entry name" value="Cation_efflux"/>
</dbReference>
<organism evidence="8 9">
    <name type="scientific">Nonomuraea guangzhouensis</name>
    <dbReference type="NCBI Taxonomy" id="1291555"/>
    <lineage>
        <taxon>Bacteria</taxon>
        <taxon>Bacillati</taxon>
        <taxon>Actinomycetota</taxon>
        <taxon>Actinomycetes</taxon>
        <taxon>Streptosporangiales</taxon>
        <taxon>Streptosporangiaceae</taxon>
        <taxon>Nonomuraea</taxon>
    </lineage>
</organism>
<dbReference type="NCBIfam" id="TIGR01297">
    <property type="entry name" value="CDF"/>
    <property type="match status" value="1"/>
</dbReference>
<feature type="transmembrane region" description="Helical" evidence="6">
    <location>
        <begin position="118"/>
        <end position="139"/>
    </location>
</feature>
<keyword evidence="5 6" id="KW-0472">Membrane</keyword>
<comment type="subcellular location">
    <subcellularLocation>
        <location evidence="1">Membrane</location>
        <topology evidence="1">Multi-pass membrane protein</topology>
    </subcellularLocation>
</comment>
<feature type="transmembrane region" description="Helical" evidence="6">
    <location>
        <begin position="79"/>
        <end position="98"/>
    </location>
</feature>
<dbReference type="EMBL" id="JBHUCM010000018">
    <property type="protein sequence ID" value="MFD1539892.1"/>
    <property type="molecule type" value="Genomic_DNA"/>
</dbReference>
<dbReference type="PANTHER" id="PTHR13414:SF9">
    <property type="entry name" value="PROTON-COUPLED ZINC ANTIPORTER SLC30A9, MITOCHONDRIAL"/>
    <property type="match status" value="1"/>
</dbReference>
<gene>
    <name evidence="8" type="ORF">ACFSJ0_22760</name>
</gene>
<evidence type="ECO:0000256" key="5">
    <source>
        <dbReference type="ARBA" id="ARBA00023136"/>
    </source>
</evidence>
<evidence type="ECO:0000256" key="1">
    <source>
        <dbReference type="ARBA" id="ARBA00004141"/>
    </source>
</evidence>
<sequence length="308" mass="32038">MADNSGESLGTVLVAGGANLAIAVAKLIAGLIGGSAAMLSEAAHSAADTVTELLLLVSVRRGQRPADGRHPFGHGKAGFFWAMMAAVATLVGGAGFSITHGVHEISHGEDLGNLLPSYIVLAVSFAIESGSFLNALAQLRREARRHDVSPFRLVSITSDTALKAVVYEDAAALVGLVIAALGLLGSQVTGSAVWDGGASIAIGLLLLVAALTLIRSNLSLLIGQSAPDPVEKEIREVLAAQPEVMSVVELLTMYLGPGSLMVAAKIDFRDDASAAGVEIACDELDRRLRDRYPAISQVFLDPTPTRRR</sequence>
<keyword evidence="3 6" id="KW-0812">Transmembrane</keyword>
<feature type="transmembrane region" description="Helical" evidence="6">
    <location>
        <begin position="12"/>
        <end position="32"/>
    </location>
</feature>
<evidence type="ECO:0000256" key="6">
    <source>
        <dbReference type="SAM" id="Phobius"/>
    </source>
</evidence>
<dbReference type="RefSeq" id="WP_219533540.1">
    <property type="nucleotide sequence ID" value="NZ_JAHKRM010000018.1"/>
</dbReference>
<dbReference type="InterPro" id="IPR058533">
    <property type="entry name" value="Cation_efflux_TM"/>
</dbReference>
<keyword evidence="9" id="KW-1185">Reference proteome</keyword>
<evidence type="ECO:0000256" key="2">
    <source>
        <dbReference type="ARBA" id="ARBA00022448"/>
    </source>
</evidence>
<keyword evidence="4 6" id="KW-1133">Transmembrane helix</keyword>
<feature type="transmembrane region" description="Helical" evidence="6">
    <location>
        <begin position="196"/>
        <end position="214"/>
    </location>
</feature>